<dbReference type="InterPro" id="IPR026444">
    <property type="entry name" value="Secre_tail"/>
</dbReference>
<dbReference type="SUPFAM" id="SSF56601">
    <property type="entry name" value="beta-lactamase/transpeptidase-like"/>
    <property type="match status" value="1"/>
</dbReference>
<dbReference type="Pfam" id="PF18962">
    <property type="entry name" value="Por_Secre_tail"/>
    <property type="match status" value="1"/>
</dbReference>
<evidence type="ECO:0000313" key="3">
    <source>
        <dbReference type="EMBL" id="KPK62774.1"/>
    </source>
</evidence>
<reference evidence="3 4" key="1">
    <citation type="journal article" date="2015" name="Microbiome">
        <title>Genomic resolution of linkages in carbon, nitrogen, and sulfur cycling among widespread estuary sediment bacteria.</title>
        <authorList>
            <person name="Baker B.J."/>
            <person name="Lazar C.S."/>
            <person name="Teske A.P."/>
            <person name="Dick G.J."/>
        </authorList>
    </citation>
    <scope>NUCLEOTIDE SEQUENCE [LARGE SCALE GENOMIC DNA]</scope>
    <source>
        <strain evidence="3">SM23_42</strain>
    </source>
</reference>
<dbReference type="Proteomes" id="UP000051373">
    <property type="component" value="Unassembled WGS sequence"/>
</dbReference>
<comment type="caution">
    <text evidence="3">The sequence shown here is derived from an EMBL/GenBank/DDBJ whole genome shotgun (WGS) entry which is preliminary data.</text>
</comment>
<dbReference type="Pfam" id="PF00144">
    <property type="entry name" value="Beta-lactamase"/>
    <property type="match status" value="1"/>
</dbReference>
<dbReference type="PANTHER" id="PTHR46825">
    <property type="entry name" value="D-ALANYL-D-ALANINE-CARBOXYPEPTIDASE/ENDOPEPTIDASE AMPH"/>
    <property type="match status" value="1"/>
</dbReference>
<evidence type="ECO:0008006" key="5">
    <source>
        <dbReference type="Google" id="ProtNLM"/>
    </source>
</evidence>
<evidence type="ECO:0000259" key="1">
    <source>
        <dbReference type="Pfam" id="PF00144"/>
    </source>
</evidence>
<dbReference type="Gene3D" id="2.60.40.4070">
    <property type="match status" value="1"/>
</dbReference>
<dbReference type="NCBIfam" id="TIGR04183">
    <property type="entry name" value="Por_Secre_tail"/>
    <property type="match status" value="1"/>
</dbReference>
<dbReference type="AlphaFoldDB" id="A0A0S8FPX3"/>
<dbReference type="PATRIC" id="fig|1703779.3.peg.1418"/>
<proteinExistence type="predicted"/>
<dbReference type="InterPro" id="IPR012338">
    <property type="entry name" value="Beta-lactam/transpept-like"/>
</dbReference>
<dbReference type="EMBL" id="LJUJ01000026">
    <property type="protein sequence ID" value="KPK62774.1"/>
    <property type="molecule type" value="Genomic_DNA"/>
</dbReference>
<organism evidence="3 4">
    <name type="scientific">candidate division WOR_3 bacterium SM23_42</name>
    <dbReference type="NCBI Taxonomy" id="1703779"/>
    <lineage>
        <taxon>Bacteria</taxon>
        <taxon>Bacteria division WOR-3</taxon>
    </lineage>
</organism>
<gene>
    <name evidence="3" type="ORF">AMJ83_09835</name>
</gene>
<feature type="domain" description="Secretion system C-terminal sorting" evidence="2">
    <location>
        <begin position="418"/>
        <end position="492"/>
    </location>
</feature>
<dbReference type="InterPro" id="IPR001466">
    <property type="entry name" value="Beta-lactam-related"/>
</dbReference>
<dbReference type="InterPro" id="IPR050491">
    <property type="entry name" value="AmpC-like"/>
</dbReference>
<dbReference type="STRING" id="1703779.AMJ83_09835"/>
<feature type="domain" description="Beta-lactamase-related" evidence="1">
    <location>
        <begin position="51"/>
        <end position="378"/>
    </location>
</feature>
<evidence type="ECO:0000313" key="4">
    <source>
        <dbReference type="Proteomes" id="UP000051373"/>
    </source>
</evidence>
<accession>A0A0S8FPX3</accession>
<dbReference type="PANTHER" id="PTHR46825:SF9">
    <property type="entry name" value="BETA-LACTAMASE-RELATED DOMAIN-CONTAINING PROTEIN"/>
    <property type="match status" value="1"/>
</dbReference>
<evidence type="ECO:0000259" key="2">
    <source>
        <dbReference type="Pfam" id="PF18962"/>
    </source>
</evidence>
<protein>
    <recommendedName>
        <fullName evidence="5">Beta-lactamase-related domain-containing protein</fullName>
    </recommendedName>
</protein>
<sequence>MHKIVLILLWIVGATTFINASSIDIHEPEYDVRIEQVECDEFIVPRDSASLDSLICYKMAENHIPGLTSMAIRDGQILWNQSYGYAVLEDSMPVADTTIFYLGSVSKTATGVALMQVWENYPFDLGDDVSDYLTFTVRNPLYPDSVITIRMIMTHMSSINDNYDILGPLNIQGDSPIPLGYFLEQYLVPGGEYYSPDNYNPWPPATQDDYCNVAAALAGYLVETVADSFPIWCHDSLFEILSMNETSYFLVDLDTSNIAMPYHWDGSTHVPYGHIGKPYYPCGTLRTSSNQLARFLVAFMQYGLIDDTVRILDSATVELMTTPQYPILNPEQGLFWYRKFLDGRWIWGHQGVFDGIRTRIAFDRSNNTGAIVLTNGEDISSVTQITIALLNYAAQFGVAEKESRAAMPSMVRLFQNCPNPFHSVTNIRFVLPEADDISLKIYNVIGQEVRTLVDHKLEAGEHKIVWNAAGIPSGVYYYRLSTGDQSRTKRTILLN</sequence>
<dbReference type="Gene3D" id="3.40.710.10">
    <property type="entry name" value="DD-peptidase/beta-lactamase superfamily"/>
    <property type="match status" value="1"/>
</dbReference>
<name>A0A0S8FPX3_UNCW3</name>